<evidence type="ECO:0000259" key="5">
    <source>
        <dbReference type="Pfam" id="PF04542"/>
    </source>
</evidence>
<keyword evidence="3" id="KW-0731">Sigma factor</keyword>
<evidence type="ECO:0000313" key="8">
    <source>
        <dbReference type="Proteomes" id="UP000199092"/>
    </source>
</evidence>
<evidence type="ECO:0000256" key="2">
    <source>
        <dbReference type="ARBA" id="ARBA00023015"/>
    </source>
</evidence>
<accession>A0A1H1SIG9</accession>
<dbReference type="GO" id="GO:0003677">
    <property type="term" value="F:DNA binding"/>
    <property type="evidence" value="ECO:0007669"/>
    <property type="project" value="InterPro"/>
</dbReference>
<dbReference type="Gene3D" id="1.10.10.10">
    <property type="entry name" value="Winged helix-like DNA-binding domain superfamily/Winged helix DNA-binding domain"/>
    <property type="match status" value="1"/>
</dbReference>
<dbReference type="InterPro" id="IPR013324">
    <property type="entry name" value="RNA_pol_sigma_r3/r4-like"/>
</dbReference>
<dbReference type="CDD" id="cd06171">
    <property type="entry name" value="Sigma70_r4"/>
    <property type="match status" value="1"/>
</dbReference>
<evidence type="ECO:0000313" key="7">
    <source>
        <dbReference type="EMBL" id="SDS47149.1"/>
    </source>
</evidence>
<dbReference type="PANTHER" id="PTHR43133">
    <property type="entry name" value="RNA POLYMERASE ECF-TYPE SIGMA FACTO"/>
    <property type="match status" value="1"/>
</dbReference>
<dbReference type="Pfam" id="PF04542">
    <property type="entry name" value="Sigma70_r2"/>
    <property type="match status" value="1"/>
</dbReference>
<protein>
    <submittedName>
        <fullName evidence="7">RNA polymerase sigma-70 factor, ECF subfamily</fullName>
    </submittedName>
</protein>
<evidence type="ECO:0000256" key="3">
    <source>
        <dbReference type="ARBA" id="ARBA00023082"/>
    </source>
</evidence>
<dbReference type="GO" id="GO:0016987">
    <property type="term" value="F:sigma factor activity"/>
    <property type="evidence" value="ECO:0007669"/>
    <property type="project" value="UniProtKB-KW"/>
</dbReference>
<evidence type="ECO:0000256" key="1">
    <source>
        <dbReference type="ARBA" id="ARBA00010641"/>
    </source>
</evidence>
<feature type="domain" description="RNA polymerase sigma-70 region 2" evidence="5">
    <location>
        <begin position="81"/>
        <end position="148"/>
    </location>
</feature>
<dbReference type="GO" id="GO:0006352">
    <property type="term" value="P:DNA-templated transcription initiation"/>
    <property type="evidence" value="ECO:0007669"/>
    <property type="project" value="InterPro"/>
</dbReference>
<dbReference type="AlphaFoldDB" id="A0A1H1SIG9"/>
<dbReference type="EMBL" id="LT629749">
    <property type="protein sequence ID" value="SDS47149.1"/>
    <property type="molecule type" value="Genomic_DNA"/>
</dbReference>
<dbReference type="InterPro" id="IPR013325">
    <property type="entry name" value="RNA_pol_sigma_r2"/>
</dbReference>
<evidence type="ECO:0000256" key="4">
    <source>
        <dbReference type="ARBA" id="ARBA00023163"/>
    </source>
</evidence>
<dbReference type="InterPro" id="IPR036388">
    <property type="entry name" value="WH-like_DNA-bd_sf"/>
</dbReference>
<dbReference type="SUPFAM" id="SSF88946">
    <property type="entry name" value="Sigma2 domain of RNA polymerase sigma factors"/>
    <property type="match status" value="1"/>
</dbReference>
<dbReference type="SUPFAM" id="SSF88659">
    <property type="entry name" value="Sigma3 and sigma4 domains of RNA polymerase sigma factors"/>
    <property type="match status" value="1"/>
</dbReference>
<comment type="similarity">
    <text evidence="1">Belongs to the sigma-70 factor family. ECF subfamily.</text>
</comment>
<keyword evidence="4" id="KW-0804">Transcription</keyword>
<organism evidence="7 8">
    <name type="scientific">Friedmanniella luteola</name>
    <dbReference type="NCBI Taxonomy" id="546871"/>
    <lineage>
        <taxon>Bacteria</taxon>
        <taxon>Bacillati</taxon>
        <taxon>Actinomycetota</taxon>
        <taxon>Actinomycetes</taxon>
        <taxon>Propionibacteriales</taxon>
        <taxon>Nocardioidaceae</taxon>
        <taxon>Friedmanniella</taxon>
    </lineage>
</organism>
<dbReference type="STRING" id="546871.SAMN04488543_1797"/>
<dbReference type="Proteomes" id="UP000199092">
    <property type="component" value="Chromosome I"/>
</dbReference>
<dbReference type="PANTHER" id="PTHR43133:SF66">
    <property type="entry name" value="ECF RNA POLYMERASE SIGMA FACTOR SIGK"/>
    <property type="match status" value="1"/>
</dbReference>
<dbReference type="Pfam" id="PF08281">
    <property type="entry name" value="Sigma70_r4_2"/>
    <property type="match status" value="1"/>
</dbReference>
<gene>
    <name evidence="7" type="ORF">SAMN04488543_1797</name>
</gene>
<dbReference type="InterPro" id="IPR007627">
    <property type="entry name" value="RNA_pol_sigma70_r2"/>
</dbReference>
<feature type="domain" description="RNA polymerase sigma factor 70 region 4 type 2" evidence="6">
    <location>
        <begin position="181"/>
        <end position="229"/>
    </location>
</feature>
<reference evidence="7 8" key="1">
    <citation type="submission" date="2016-10" db="EMBL/GenBank/DDBJ databases">
        <authorList>
            <person name="de Groot N.N."/>
        </authorList>
    </citation>
    <scope>NUCLEOTIDE SEQUENCE [LARGE SCALE GENOMIC DNA]</scope>
    <source>
        <strain evidence="7 8">DSM 21741</strain>
    </source>
</reference>
<dbReference type="InterPro" id="IPR013249">
    <property type="entry name" value="RNA_pol_sigma70_r4_t2"/>
</dbReference>
<evidence type="ECO:0000259" key="6">
    <source>
        <dbReference type="Pfam" id="PF08281"/>
    </source>
</evidence>
<dbReference type="InterPro" id="IPR014284">
    <property type="entry name" value="RNA_pol_sigma-70_dom"/>
</dbReference>
<dbReference type="Gene3D" id="1.10.1740.10">
    <property type="match status" value="1"/>
</dbReference>
<dbReference type="InterPro" id="IPR039425">
    <property type="entry name" value="RNA_pol_sigma-70-like"/>
</dbReference>
<sequence length="239" mass="26483">MRRGVARQSIVRYRTTSRLRPGGPGAHGVLFCRLGVEPEVRPLSTLLTRPRQADDDLVEASLVDLLAASGAGDEQAFRVFYGRTRGHVRVLVHSLVRSPETTADVVQDVYAAAWQNAARYDPARGAVLAWLGTLARRKAIDRIRQLTRQASRDLAHARQHASDEPVDEVWEGVLRRVEAVRVLAALETLTPGKREVLRMTYLEGCTAVQIAERLGLPVGTVKTRRRDGLLMLRTLLQGA</sequence>
<proteinExistence type="inferred from homology"/>
<keyword evidence="2" id="KW-0805">Transcription regulation</keyword>
<keyword evidence="8" id="KW-1185">Reference proteome</keyword>
<dbReference type="NCBIfam" id="TIGR02937">
    <property type="entry name" value="sigma70-ECF"/>
    <property type="match status" value="1"/>
</dbReference>
<name>A0A1H1SIG9_9ACTN</name>